<evidence type="ECO:0000313" key="5">
    <source>
        <dbReference type="EMBL" id="CAE0403575.1"/>
    </source>
</evidence>
<dbReference type="Gene3D" id="3.40.190.10">
    <property type="entry name" value="Periplasmic binding protein-like II"/>
    <property type="match status" value="4"/>
</dbReference>
<dbReference type="EMBL" id="HBIM01002029">
    <property type="protein sequence ID" value="CAE0403575.1"/>
    <property type="molecule type" value="Transcribed_RNA"/>
</dbReference>
<evidence type="ECO:0000256" key="2">
    <source>
        <dbReference type="SAM" id="Phobius"/>
    </source>
</evidence>
<dbReference type="InterPro" id="IPR024370">
    <property type="entry name" value="PBP_domain"/>
</dbReference>
<dbReference type="SUPFAM" id="SSF53850">
    <property type="entry name" value="Periplasmic binding protein-like II"/>
    <property type="match status" value="2"/>
</dbReference>
<feature type="signal peptide" evidence="3">
    <location>
        <begin position="1"/>
        <end position="19"/>
    </location>
</feature>
<feature type="domain" description="PBP" evidence="4">
    <location>
        <begin position="371"/>
        <end position="647"/>
    </location>
</feature>
<dbReference type="Pfam" id="PF12849">
    <property type="entry name" value="PBP_like_2"/>
    <property type="match status" value="1"/>
</dbReference>
<accession>A0A7S3P4X6</accession>
<feature type="chain" id="PRO_5030908503" description="PBP domain-containing protein" evidence="3">
    <location>
        <begin position="20"/>
        <end position="746"/>
    </location>
</feature>
<proteinExistence type="predicted"/>
<name>A0A7S3P4X6_9STRA</name>
<dbReference type="PANTHER" id="PTHR30570:SF1">
    <property type="entry name" value="PHOSPHATE-BINDING PROTEIN PSTS"/>
    <property type="match status" value="1"/>
</dbReference>
<organism evidence="5">
    <name type="scientific">Amphora coffeiformis</name>
    <dbReference type="NCBI Taxonomy" id="265554"/>
    <lineage>
        <taxon>Eukaryota</taxon>
        <taxon>Sar</taxon>
        <taxon>Stramenopiles</taxon>
        <taxon>Ochrophyta</taxon>
        <taxon>Bacillariophyta</taxon>
        <taxon>Bacillariophyceae</taxon>
        <taxon>Bacillariophycidae</taxon>
        <taxon>Thalassiophysales</taxon>
        <taxon>Catenulaceae</taxon>
        <taxon>Amphora</taxon>
    </lineage>
</organism>
<feature type="transmembrane region" description="Helical" evidence="2">
    <location>
        <begin position="718"/>
        <end position="738"/>
    </location>
</feature>
<keyword evidence="1 3" id="KW-0732">Signal</keyword>
<protein>
    <recommendedName>
        <fullName evidence="4">PBP domain-containing protein</fullName>
    </recommendedName>
</protein>
<sequence>MIIPFFLSLSLTVLIRTEAVVCPTAPVTMAGLDGAVRVMEAWKAAYGKHCPDAQIGAEGGGYAMGAARVCDNHIIYGGVDIGGMSGVFFDPQASTTDGWTFDCKRSQRSAVLLKVAKEGIAVEASSAGKKGMNGNDASDAASCIELMGGLTTDQLRWAYSSLGNRELKQSDWNTNAVPFSDGDDSTHLWSELNENCTASEVLIAGPDADSGAYNFFAERLFKAPGETFRNGYFSSPDASVVDDYMQENRNAISFSKLYDIFSSKFAAKADRTQTISIMDKTGNFVPPIGKTFETGEYPLVRSVYMAVNKEPDSLKSTVPIFEFGFSEEGTNAIKEAGFWPIREWEKLVMFTRLQSELGLDANDIKDSCGTSHGVIQVAGSTTVEPVASMWAALFQLGCDVQIDVAGGGSSVGAARVCAKLEEGEPVDIGDMCRSWNIGVEVERREEDFIYDCLQGDPSRSVFQVDVALDGITFIVPRRGVAFDCLSMIGGLTFDQIRWIYSSFSEAELVQGGWDPSSVKNSDNDPSTHLWSELDSRCAPVEIHITGDKIGDGNYATLTKMIMPNMHSTGEHIAANRPEEYRQGQAFDQLMYLTQREDGISYTGFYYYHASNEIFWAVPIANAAGTVVTPSEETIGDGSYPLARSIQMNLLNNPNILEHTIPFVEFGLSHPELIFTSGYVPLPTQAIDTMLQRLRGAPYGDKPLVDDTDDDSLLSTVEFVLIGVGVLVLCLSMVAIFICRRCRTTKS</sequence>
<keyword evidence="2" id="KW-0472">Membrane</keyword>
<dbReference type="AlphaFoldDB" id="A0A7S3P4X6"/>
<evidence type="ECO:0000259" key="4">
    <source>
        <dbReference type="Pfam" id="PF12849"/>
    </source>
</evidence>
<evidence type="ECO:0000256" key="1">
    <source>
        <dbReference type="ARBA" id="ARBA00022729"/>
    </source>
</evidence>
<gene>
    <name evidence="5" type="ORF">ACOF00016_LOCUS1772</name>
</gene>
<keyword evidence="2" id="KW-0812">Transmembrane</keyword>
<dbReference type="InterPro" id="IPR050811">
    <property type="entry name" value="Phosphate_ABC_transporter"/>
</dbReference>
<evidence type="ECO:0000256" key="3">
    <source>
        <dbReference type="SAM" id="SignalP"/>
    </source>
</evidence>
<dbReference type="PANTHER" id="PTHR30570">
    <property type="entry name" value="PERIPLASMIC PHOSPHATE BINDING COMPONENT OF PHOSPHATE ABC TRANSPORTER"/>
    <property type="match status" value="1"/>
</dbReference>
<keyword evidence="2" id="KW-1133">Transmembrane helix</keyword>
<reference evidence="5" key="1">
    <citation type="submission" date="2021-01" db="EMBL/GenBank/DDBJ databases">
        <authorList>
            <person name="Corre E."/>
            <person name="Pelletier E."/>
            <person name="Niang G."/>
            <person name="Scheremetjew M."/>
            <person name="Finn R."/>
            <person name="Kale V."/>
            <person name="Holt S."/>
            <person name="Cochrane G."/>
            <person name="Meng A."/>
            <person name="Brown T."/>
            <person name="Cohen L."/>
        </authorList>
    </citation>
    <scope>NUCLEOTIDE SEQUENCE</scope>
    <source>
        <strain evidence="5">CCMP127</strain>
    </source>
</reference>